<feature type="region of interest" description="Disordered" evidence="1">
    <location>
        <begin position="1"/>
        <end position="67"/>
    </location>
</feature>
<evidence type="ECO:0000256" key="1">
    <source>
        <dbReference type="SAM" id="MobiDB-lite"/>
    </source>
</evidence>
<reference evidence="2" key="1">
    <citation type="submission" date="2014-12" db="EMBL/GenBank/DDBJ databases">
        <title>Insight into the proteome of Arion vulgaris.</title>
        <authorList>
            <person name="Aradska J."/>
            <person name="Bulat T."/>
            <person name="Smidak R."/>
            <person name="Sarate P."/>
            <person name="Gangsoo J."/>
            <person name="Sialana F."/>
            <person name="Bilban M."/>
            <person name="Lubec G."/>
        </authorList>
    </citation>
    <scope>NUCLEOTIDE SEQUENCE</scope>
    <source>
        <tissue evidence="2">Skin</tissue>
    </source>
</reference>
<evidence type="ECO:0000313" key="2">
    <source>
        <dbReference type="EMBL" id="CEK80685.1"/>
    </source>
</evidence>
<name>A0A0B7AL70_9EUPU</name>
<feature type="compositionally biased region" description="Polar residues" evidence="1">
    <location>
        <begin position="8"/>
        <end position="24"/>
    </location>
</feature>
<sequence length="99" mass="10940">MYLKPQHNHTSPKALSCRSLNTITPLPRHSARGPSPQSHLSPRHSAGGPSTQSHISQGTQIAAPQTITDEVRPKNLTKITIITEFNMTESDMMYSEILH</sequence>
<dbReference type="AlphaFoldDB" id="A0A0B7AL70"/>
<feature type="compositionally biased region" description="Polar residues" evidence="1">
    <location>
        <begin position="48"/>
        <end position="67"/>
    </location>
</feature>
<accession>A0A0B7AL70</accession>
<gene>
    <name evidence="2" type="primary">ORF122120</name>
</gene>
<protein>
    <submittedName>
        <fullName evidence="2">Uncharacterized protein</fullName>
    </submittedName>
</protein>
<proteinExistence type="predicted"/>
<dbReference type="EMBL" id="HACG01033820">
    <property type="protein sequence ID" value="CEK80685.1"/>
    <property type="molecule type" value="Transcribed_RNA"/>
</dbReference>
<organism evidence="2">
    <name type="scientific">Arion vulgaris</name>
    <dbReference type="NCBI Taxonomy" id="1028688"/>
    <lineage>
        <taxon>Eukaryota</taxon>
        <taxon>Metazoa</taxon>
        <taxon>Spiralia</taxon>
        <taxon>Lophotrochozoa</taxon>
        <taxon>Mollusca</taxon>
        <taxon>Gastropoda</taxon>
        <taxon>Heterobranchia</taxon>
        <taxon>Euthyneura</taxon>
        <taxon>Panpulmonata</taxon>
        <taxon>Eupulmonata</taxon>
        <taxon>Stylommatophora</taxon>
        <taxon>Helicina</taxon>
        <taxon>Arionoidea</taxon>
        <taxon>Arionidae</taxon>
        <taxon>Arion</taxon>
    </lineage>
</organism>